<protein>
    <submittedName>
        <fullName evidence="1">Uncharacterized protein</fullName>
    </submittedName>
</protein>
<dbReference type="AlphaFoldDB" id="A0A4Y2JRD4"/>
<accession>A0A4Y2JRD4</accession>
<gene>
    <name evidence="1" type="ORF">AVEN_95624_1</name>
</gene>
<comment type="caution">
    <text evidence="1">The sequence shown here is derived from an EMBL/GenBank/DDBJ whole genome shotgun (WGS) entry which is preliminary data.</text>
</comment>
<sequence>MVGIFAGGGNEYHLTNEETLVVALNGDFGCLRTVGLQLHWRALGFSSDRDSQCSRQGYSGIFTDRPGPRAHLVGVYIELQDFIEFSSKVQFGFAKVN</sequence>
<evidence type="ECO:0000313" key="1">
    <source>
        <dbReference type="EMBL" id="GBM92048.1"/>
    </source>
</evidence>
<reference evidence="1 2" key="1">
    <citation type="journal article" date="2019" name="Sci. Rep.">
        <title>Orb-weaving spider Araneus ventricosus genome elucidates the spidroin gene catalogue.</title>
        <authorList>
            <person name="Kono N."/>
            <person name="Nakamura H."/>
            <person name="Ohtoshi R."/>
            <person name="Moran D.A.P."/>
            <person name="Shinohara A."/>
            <person name="Yoshida Y."/>
            <person name="Fujiwara M."/>
            <person name="Mori M."/>
            <person name="Tomita M."/>
            <person name="Arakawa K."/>
        </authorList>
    </citation>
    <scope>NUCLEOTIDE SEQUENCE [LARGE SCALE GENOMIC DNA]</scope>
</reference>
<keyword evidence="2" id="KW-1185">Reference proteome</keyword>
<organism evidence="1 2">
    <name type="scientific">Araneus ventricosus</name>
    <name type="common">Orbweaver spider</name>
    <name type="synonym">Epeira ventricosa</name>
    <dbReference type="NCBI Taxonomy" id="182803"/>
    <lineage>
        <taxon>Eukaryota</taxon>
        <taxon>Metazoa</taxon>
        <taxon>Ecdysozoa</taxon>
        <taxon>Arthropoda</taxon>
        <taxon>Chelicerata</taxon>
        <taxon>Arachnida</taxon>
        <taxon>Araneae</taxon>
        <taxon>Araneomorphae</taxon>
        <taxon>Entelegynae</taxon>
        <taxon>Araneoidea</taxon>
        <taxon>Araneidae</taxon>
        <taxon>Araneus</taxon>
    </lineage>
</organism>
<dbReference type="EMBL" id="BGPR01003758">
    <property type="protein sequence ID" value="GBM92048.1"/>
    <property type="molecule type" value="Genomic_DNA"/>
</dbReference>
<evidence type="ECO:0000313" key="2">
    <source>
        <dbReference type="Proteomes" id="UP000499080"/>
    </source>
</evidence>
<name>A0A4Y2JRD4_ARAVE</name>
<dbReference type="Proteomes" id="UP000499080">
    <property type="component" value="Unassembled WGS sequence"/>
</dbReference>
<proteinExistence type="predicted"/>